<evidence type="ECO:0000313" key="7">
    <source>
        <dbReference type="Proteomes" id="UP000619079"/>
    </source>
</evidence>
<dbReference type="RefSeq" id="WP_199025541.1">
    <property type="nucleotide sequence ID" value="NZ_JAELVR010000009.1"/>
</dbReference>
<evidence type="ECO:0000256" key="3">
    <source>
        <dbReference type="ARBA" id="ARBA00023004"/>
    </source>
</evidence>
<dbReference type="GO" id="GO:0009055">
    <property type="term" value="F:electron transfer activity"/>
    <property type="evidence" value="ECO:0007669"/>
    <property type="project" value="InterPro"/>
</dbReference>
<dbReference type="PANTHER" id="PTHR35008">
    <property type="entry name" value="BLL4482 PROTEIN-RELATED"/>
    <property type="match status" value="1"/>
</dbReference>
<dbReference type="PANTHER" id="PTHR35008:SF4">
    <property type="entry name" value="BLL4482 PROTEIN"/>
    <property type="match status" value="1"/>
</dbReference>
<dbReference type="AlphaFoldDB" id="A0A8J7J2Z8"/>
<evidence type="ECO:0000256" key="2">
    <source>
        <dbReference type="ARBA" id="ARBA00022723"/>
    </source>
</evidence>
<accession>A0A8J7J2Z8</accession>
<protein>
    <submittedName>
        <fullName evidence="6">Cytochrome c</fullName>
    </submittedName>
</protein>
<gene>
    <name evidence="6" type="ORF">JF290_14130</name>
</gene>
<dbReference type="Pfam" id="PF00034">
    <property type="entry name" value="Cytochrom_C"/>
    <property type="match status" value="1"/>
</dbReference>
<dbReference type="InterPro" id="IPR009056">
    <property type="entry name" value="Cyt_c-like_dom"/>
</dbReference>
<dbReference type="GO" id="GO:0020037">
    <property type="term" value="F:heme binding"/>
    <property type="evidence" value="ECO:0007669"/>
    <property type="project" value="InterPro"/>
</dbReference>
<dbReference type="PROSITE" id="PS51007">
    <property type="entry name" value="CYTC"/>
    <property type="match status" value="1"/>
</dbReference>
<keyword evidence="3 4" id="KW-0408">Iron</keyword>
<evidence type="ECO:0000259" key="5">
    <source>
        <dbReference type="PROSITE" id="PS51007"/>
    </source>
</evidence>
<name>A0A8J7J2Z8_9RHOB</name>
<evidence type="ECO:0000256" key="1">
    <source>
        <dbReference type="ARBA" id="ARBA00022617"/>
    </source>
</evidence>
<keyword evidence="2 4" id="KW-0479">Metal-binding</keyword>
<keyword evidence="1 4" id="KW-0349">Heme</keyword>
<dbReference type="InterPro" id="IPR036909">
    <property type="entry name" value="Cyt_c-like_dom_sf"/>
</dbReference>
<evidence type="ECO:0000256" key="4">
    <source>
        <dbReference type="PROSITE-ProRule" id="PRU00433"/>
    </source>
</evidence>
<proteinExistence type="predicted"/>
<feature type="domain" description="Cytochrome c" evidence="5">
    <location>
        <begin position="37"/>
        <end position="135"/>
    </location>
</feature>
<reference evidence="6" key="1">
    <citation type="submission" date="2020-12" db="EMBL/GenBank/DDBJ databases">
        <title>Sedimentitalea sp. nov., isolated from sand in Incheon.</title>
        <authorList>
            <person name="Kim W."/>
        </authorList>
    </citation>
    <scope>NUCLEOTIDE SEQUENCE</scope>
    <source>
        <strain evidence="6">CAU 1593</strain>
    </source>
</reference>
<dbReference type="InterPro" id="IPR051459">
    <property type="entry name" value="Cytochrome_c-type_DH"/>
</dbReference>
<dbReference type="Proteomes" id="UP000619079">
    <property type="component" value="Unassembled WGS sequence"/>
</dbReference>
<organism evidence="6 7">
    <name type="scientific">Sedimentitalea arenosa</name>
    <dbReference type="NCBI Taxonomy" id="2798803"/>
    <lineage>
        <taxon>Bacteria</taxon>
        <taxon>Pseudomonadati</taxon>
        <taxon>Pseudomonadota</taxon>
        <taxon>Alphaproteobacteria</taxon>
        <taxon>Rhodobacterales</taxon>
        <taxon>Paracoccaceae</taxon>
        <taxon>Sedimentitalea</taxon>
    </lineage>
</organism>
<comment type="caution">
    <text evidence="6">The sequence shown here is derived from an EMBL/GenBank/DDBJ whole genome shotgun (WGS) entry which is preliminary data.</text>
</comment>
<sequence length="152" mass="16335">MRNVSVGVAVLVAVAIGAFVWASRNSAGEGLPYRDADVIARGEAIYGAECAACHGANLEGQGDWRVRDADGYLPAPPHDETGHTWHHPDSQLIAITMLGTEQIVGGGYRSNMRGFRDVLSRDEIIAVLAYIKSTWPPEVIDAHDRINADAQG</sequence>
<evidence type="ECO:0000313" key="6">
    <source>
        <dbReference type="EMBL" id="MBJ6372670.1"/>
    </source>
</evidence>
<dbReference type="SUPFAM" id="SSF46626">
    <property type="entry name" value="Cytochrome c"/>
    <property type="match status" value="1"/>
</dbReference>
<dbReference type="EMBL" id="JAELVR010000009">
    <property type="protein sequence ID" value="MBJ6372670.1"/>
    <property type="molecule type" value="Genomic_DNA"/>
</dbReference>
<keyword evidence="7" id="KW-1185">Reference proteome</keyword>
<dbReference type="GO" id="GO:0046872">
    <property type="term" value="F:metal ion binding"/>
    <property type="evidence" value="ECO:0007669"/>
    <property type="project" value="UniProtKB-KW"/>
</dbReference>
<dbReference type="Gene3D" id="1.10.760.10">
    <property type="entry name" value="Cytochrome c-like domain"/>
    <property type="match status" value="1"/>
</dbReference>